<dbReference type="PANTHER" id="PTHR33990">
    <property type="entry name" value="PROTEIN YJDN-RELATED"/>
    <property type="match status" value="1"/>
</dbReference>
<proteinExistence type="predicted"/>
<name>A0A178I238_9HYPH</name>
<dbReference type="Gene3D" id="3.10.180.10">
    <property type="entry name" value="2,3-Dihydroxybiphenyl 1,2-Dioxygenase, domain 1"/>
    <property type="match status" value="1"/>
</dbReference>
<keyword evidence="3" id="KW-1185">Reference proteome</keyword>
<dbReference type="PIRSF" id="PIRSF021700">
    <property type="entry name" value="3_dmu_93_MTrfase"/>
    <property type="match status" value="1"/>
</dbReference>
<dbReference type="Proteomes" id="UP000078389">
    <property type="component" value="Unassembled WGS sequence"/>
</dbReference>
<dbReference type="STRING" id="1770058.A3840_03665"/>
<dbReference type="PANTHER" id="PTHR33990:SF2">
    <property type="entry name" value="PHNB-LIKE DOMAIN-CONTAINING PROTEIN"/>
    <property type="match status" value="1"/>
</dbReference>
<evidence type="ECO:0000259" key="1">
    <source>
        <dbReference type="Pfam" id="PF06983"/>
    </source>
</evidence>
<protein>
    <recommendedName>
        <fullName evidence="1">PhnB-like domain-containing protein</fullName>
    </recommendedName>
</protein>
<dbReference type="RefSeq" id="WP_067452037.1">
    <property type="nucleotide sequence ID" value="NZ_LVVY01000064.1"/>
</dbReference>
<dbReference type="InterPro" id="IPR029068">
    <property type="entry name" value="Glyas_Bleomycin-R_OHBP_Dase"/>
</dbReference>
<reference evidence="2 3" key="1">
    <citation type="submission" date="2016-03" db="EMBL/GenBank/DDBJ databases">
        <title>Genome sequencing of Devosia sp. S37.</title>
        <authorList>
            <person name="Mohd Nor M."/>
        </authorList>
    </citation>
    <scope>NUCLEOTIDE SEQUENCE [LARGE SCALE GENOMIC DNA]</scope>
    <source>
        <strain evidence="2 3">S37</strain>
    </source>
</reference>
<feature type="domain" description="PhnB-like" evidence="1">
    <location>
        <begin position="3"/>
        <end position="112"/>
    </location>
</feature>
<dbReference type="AlphaFoldDB" id="A0A178I238"/>
<dbReference type="EMBL" id="LVVY01000064">
    <property type="protein sequence ID" value="OAM79181.1"/>
    <property type="molecule type" value="Genomic_DNA"/>
</dbReference>
<dbReference type="OrthoDB" id="9806473at2"/>
<dbReference type="CDD" id="cd06588">
    <property type="entry name" value="PhnB_like"/>
    <property type="match status" value="1"/>
</dbReference>
<evidence type="ECO:0000313" key="2">
    <source>
        <dbReference type="EMBL" id="OAM79181.1"/>
    </source>
</evidence>
<dbReference type="InterPro" id="IPR009725">
    <property type="entry name" value="3_dmu_93_MTrfase"/>
</dbReference>
<comment type="caution">
    <text evidence="2">The sequence shown here is derived from an EMBL/GenBank/DDBJ whole genome shotgun (WGS) entry which is preliminary data.</text>
</comment>
<accession>A0A178I238</accession>
<sequence>MTSIMPCLWFDNRIDDAIEFYTTTFKDAKVHERVRQAPDAPTFTAVLELQGQKFLLLNGGPQYRFNEAVSFVIETDGQEETDYFWNRLTSDGGEESMCSWCKDRFGLSWQVTPKQLTAAIAGPDRDGANRAMQAMLQMKKIDVAAIERAYAGV</sequence>
<dbReference type="SUPFAM" id="SSF54593">
    <property type="entry name" value="Glyoxalase/Bleomycin resistance protein/Dihydroxybiphenyl dioxygenase"/>
    <property type="match status" value="1"/>
</dbReference>
<evidence type="ECO:0000313" key="3">
    <source>
        <dbReference type="Proteomes" id="UP000078389"/>
    </source>
</evidence>
<organism evidence="2 3">
    <name type="scientific">Devosia elaeis</name>
    <dbReference type="NCBI Taxonomy" id="1770058"/>
    <lineage>
        <taxon>Bacteria</taxon>
        <taxon>Pseudomonadati</taxon>
        <taxon>Pseudomonadota</taxon>
        <taxon>Alphaproteobacteria</taxon>
        <taxon>Hyphomicrobiales</taxon>
        <taxon>Devosiaceae</taxon>
        <taxon>Devosia</taxon>
    </lineage>
</organism>
<dbReference type="Pfam" id="PF06983">
    <property type="entry name" value="3-dmu-9_3-mt"/>
    <property type="match status" value="1"/>
</dbReference>
<gene>
    <name evidence="2" type="ORF">A3840_03665</name>
</gene>
<dbReference type="InterPro" id="IPR028973">
    <property type="entry name" value="PhnB-like"/>
</dbReference>